<organism evidence="2">
    <name type="scientific">Eucalyptus grandis</name>
    <name type="common">Flooded gum</name>
    <dbReference type="NCBI Taxonomy" id="71139"/>
    <lineage>
        <taxon>Eukaryota</taxon>
        <taxon>Viridiplantae</taxon>
        <taxon>Streptophyta</taxon>
        <taxon>Embryophyta</taxon>
        <taxon>Tracheophyta</taxon>
        <taxon>Spermatophyta</taxon>
        <taxon>Magnoliopsida</taxon>
        <taxon>eudicotyledons</taxon>
        <taxon>Gunneridae</taxon>
        <taxon>Pentapetalae</taxon>
        <taxon>rosids</taxon>
        <taxon>malvids</taxon>
        <taxon>Myrtales</taxon>
        <taxon>Myrtaceae</taxon>
        <taxon>Myrtoideae</taxon>
        <taxon>Eucalypteae</taxon>
        <taxon>Eucalyptus</taxon>
    </lineage>
</organism>
<evidence type="ECO:0000256" key="1">
    <source>
        <dbReference type="SAM" id="MobiDB-lite"/>
    </source>
</evidence>
<gene>
    <name evidence="2" type="ORF">EUGRSUZ_B00183</name>
</gene>
<protein>
    <submittedName>
        <fullName evidence="2">Uncharacterized protein</fullName>
    </submittedName>
</protein>
<sequence length="69" mass="8446">MALVVYFCRVKSKHVKKQGCRMRRRWAKSKHVKKQGCRGRRRRIGQAMKSQQFWLKTKVVSRQSELWRK</sequence>
<reference evidence="2" key="1">
    <citation type="submission" date="2013-07" db="EMBL/GenBank/DDBJ databases">
        <title>The genome of Eucalyptus grandis.</title>
        <authorList>
            <person name="Schmutz J."/>
            <person name="Hayes R."/>
            <person name="Myburg A."/>
            <person name="Tuskan G."/>
            <person name="Grattapaglia D."/>
            <person name="Rokhsar D.S."/>
        </authorList>
    </citation>
    <scope>NUCLEOTIDE SEQUENCE</scope>
    <source>
        <tissue evidence="2">Leaf extractions</tissue>
    </source>
</reference>
<dbReference type="AlphaFoldDB" id="A0A059CYC6"/>
<accession>A0A059CYC6</accession>
<dbReference type="InParanoid" id="A0A059CYC6"/>
<evidence type="ECO:0000313" key="2">
    <source>
        <dbReference type="EMBL" id="KCW83244.1"/>
    </source>
</evidence>
<feature type="region of interest" description="Disordered" evidence="1">
    <location>
        <begin position="19"/>
        <end position="40"/>
    </location>
</feature>
<dbReference type="Gramene" id="KCW83244">
    <property type="protein sequence ID" value="KCW83244"/>
    <property type="gene ID" value="EUGRSUZ_B00183"/>
</dbReference>
<proteinExistence type="predicted"/>
<dbReference type="EMBL" id="KK198754">
    <property type="protein sequence ID" value="KCW83244.1"/>
    <property type="molecule type" value="Genomic_DNA"/>
</dbReference>
<name>A0A059CYC6_EUCGR</name>